<accession>A0A8S1KCG2</accession>
<dbReference type="Proteomes" id="UP000688137">
    <property type="component" value="Unassembled WGS sequence"/>
</dbReference>
<keyword evidence="2" id="KW-1185">Reference proteome</keyword>
<reference evidence="1" key="1">
    <citation type="submission" date="2021-01" db="EMBL/GenBank/DDBJ databases">
        <authorList>
            <consortium name="Genoscope - CEA"/>
            <person name="William W."/>
        </authorList>
    </citation>
    <scope>NUCLEOTIDE SEQUENCE</scope>
</reference>
<organism evidence="1 2">
    <name type="scientific">Paramecium primaurelia</name>
    <dbReference type="NCBI Taxonomy" id="5886"/>
    <lineage>
        <taxon>Eukaryota</taxon>
        <taxon>Sar</taxon>
        <taxon>Alveolata</taxon>
        <taxon>Ciliophora</taxon>
        <taxon>Intramacronucleata</taxon>
        <taxon>Oligohymenophorea</taxon>
        <taxon>Peniculida</taxon>
        <taxon>Parameciidae</taxon>
        <taxon>Paramecium</taxon>
    </lineage>
</organism>
<comment type="caution">
    <text evidence="1">The sequence shown here is derived from an EMBL/GenBank/DDBJ whole genome shotgun (WGS) entry which is preliminary data.</text>
</comment>
<dbReference type="AlphaFoldDB" id="A0A8S1KCG2"/>
<proteinExistence type="predicted"/>
<name>A0A8S1KCG2_PARPR</name>
<evidence type="ECO:0000313" key="2">
    <source>
        <dbReference type="Proteomes" id="UP000688137"/>
    </source>
</evidence>
<evidence type="ECO:0000313" key="1">
    <source>
        <dbReference type="EMBL" id="CAD8052909.1"/>
    </source>
</evidence>
<dbReference type="EMBL" id="CAJJDM010000017">
    <property type="protein sequence ID" value="CAD8052909.1"/>
    <property type="molecule type" value="Genomic_DNA"/>
</dbReference>
<gene>
    <name evidence="1" type="ORF">PPRIM_AZ9-3.1.T0200062</name>
</gene>
<protein>
    <submittedName>
        <fullName evidence="1">Uncharacterized protein</fullName>
    </submittedName>
</protein>
<sequence length="41" mass="4832">MQYSEQFTNIKENKTSGILSEFAEGFNRRFNIFGLELMNNI</sequence>